<keyword evidence="4 6" id="KW-1133">Transmembrane helix</keyword>
<dbReference type="GO" id="GO:0022857">
    <property type="term" value="F:transmembrane transporter activity"/>
    <property type="evidence" value="ECO:0007669"/>
    <property type="project" value="InterPro"/>
</dbReference>
<dbReference type="InterPro" id="IPR011701">
    <property type="entry name" value="MFS"/>
</dbReference>
<name>A0A5S4FWU1_9ACTN</name>
<evidence type="ECO:0000256" key="5">
    <source>
        <dbReference type="ARBA" id="ARBA00023136"/>
    </source>
</evidence>
<dbReference type="AlphaFoldDB" id="A0A5S4FWU1"/>
<accession>A0A5S4FWU1</accession>
<feature type="transmembrane region" description="Helical" evidence="6">
    <location>
        <begin position="330"/>
        <end position="352"/>
    </location>
</feature>
<dbReference type="Gene3D" id="1.20.1250.20">
    <property type="entry name" value="MFS general substrate transporter like domains"/>
    <property type="match status" value="1"/>
</dbReference>
<dbReference type="PANTHER" id="PTHR23513">
    <property type="entry name" value="INTEGRAL MEMBRANE EFFLUX PROTEIN-RELATED"/>
    <property type="match status" value="1"/>
</dbReference>
<feature type="transmembrane region" description="Helical" evidence="6">
    <location>
        <begin position="112"/>
        <end position="137"/>
    </location>
</feature>
<keyword evidence="8" id="KW-1185">Reference proteome</keyword>
<reference evidence="7 8" key="1">
    <citation type="submission" date="2019-05" db="EMBL/GenBank/DDBJ databases">
        <title>Draft genome sequence of Nonomuraea turkmeniaca DSM 43926.</title>
        <authorList>
            <person name="Saricaoglu S."/>
            <person name="Isik K."/>
        </authorList>
    </citation>
    <scope>NUCLEOTIDE SEQUENCE [LARGE SCALE GENOMIC DNA]</scope>
    <source>
        <strain evidence="7 8">DSM 43926</strain>
    </source>
</reference>
<dbReference type="SUPFAM" id="SSF103473">
    <property type="entry name" value="MFS general substrate transporter"/>
    <property type="match status" value="1"/>
</dbReference>
<evidence type="ECO:0000256" key="6">
    <source>
        <dbReference type="SAM" id="Phobius"/>
    </source>
</evidence>
<organism evidence="7 8">
    <name type="scientific">Nonomuraea turkmeniaca</name>
    <dbReference type="NCBI Taxonomy" id="103838"/>
    <lineage>
        <taxon>Bacteria</taxon>
        <taxon>Bacillati</taxon>
        <taxon>Actinomycetota</taxon>
        <taxon>Actinomycetes</taxon>
        <taxon>Streptosporangiales</taxon>
        <taxon>Streptosporangiaceae</taxon>
        <taxon>Nonomuraea</taxon>
    </lineage>
</organism>
<proteinExistence type="predicted"/>
<evidence type="ECO:0000256" key="1">
    <source>
        <dbReference type="ARBA" id="ARBA00004651"/>
    </source>
</evidence>
<sequence>MTVRRFATVTSTPGGGTRVRRVIPGAEYLRVFAVAEFSGLWAGLLLSKAGDQLARVALAVMAYDRTGSAALTAVVYGLTLVPALLGGPLLGWLADRYPRRELIVSCDVGRTVLVALMAVPGMPLPLIGGLVFASHLLDAPTRAARIALTPDVLPAAIYPTGVAINGFTSQLMTLVGFAAGGVVVALAGPSPALAIDAATFAAAALITTLTVRRRPAAGGDGPARSWWSSTNAGLRLIAGTPSLRNLLSLALLAGFHVIPEAIAVPYAHSLGLGDTEAGIMMAAMPAGTLIGVFVLTTFVPARSRLLLMAPMAVLASAPLVVALLQPGFVMVLVLWGLAGVCTAYQVSANAEFVRIVPNEQRGQAVGLASSALMAVQGLGVMLGGVLVDWAGPERGLAIAGLAGLAVSVPPLIGWFRVLARQMGPGRVLTGARPD</sequence>
<comment type="caution">
    <text evidence="7">The sequence shown here is derived from an EMBL/GenBank/DDBJ whole genome shotgun (WGS) entry which is preliminary data.</text>
</comment>
<keyword evidence="2" id="KW-1003">Cell membrane</keyword>
<dbReference type="CDD" id="cd06173">
    <property type="entry name" value="MFS_MefA_like"/>
    <property type="match status" value="1"/>
</dbReference>
<dbReference type="Proteomes" id="UP000309128">
    <property type="component" value="Unassembled WGS sequence"/>
</dbReference>
<evidence type="ECO:0000256" key="4">
    <source>
        <dbReference type="ARBA" id="ARBA00022989"/>
    </source>
</evidence>
<dbReference type="InterPro" id="IPR036259">
    <property type="entry name" value="MFS_trans_sf"/>
</dbReference>
<gene>
    <name evidence="7" type="ORF">ETD86_27195</name>
</gene>
<comment type="subcellular location">
    <subcellularLocation>
        <location evidence="1">Cell membrane</location>
        <topology evidence="1">Multi-pass membrane protein</topology>
    </subcellularLocation>
</comment>
<keyword evidence="5 6" id="KW-0472">Membrane</keyword>
<feature type="transmembrane region" description="Helical" evidence="6">
    <location>
        <begin position="171"/>
        <end position="187"/>
    </location>
</feature>
<evidence type="ECO:0000256" key="3">
    <source>
        <dbReference type="ARBA" id="ARBA00022692"/>
    </source>
</evidence>
<evidence type="ECO:0000256" key="2">
    <source>
        <dbReference type="ARBA" id="ARBA00022475"/>
    </source>
</evidence>
<feature type="transmembrane region" description="Helical" evidence="6">
    <location>
        <begin position="305"/>
        <end position="324"/>
    </location>
</feature>
<feature type="transmembrane region" description="Helical" evidence="6">
    <location>
        <begin position="364"/>
        <end position="390"/>
    </location>
</feature>
<evidence type="ECO:0000313" key="8">
    <source>
        <dbReference type="Proteomes" id="UP000309128"/>
    </source>
</evidence>
<dbReference type="GO" id="GO:0005886">
    <property type="term" value="C:plasma membrane"/>
    <property type="evidence" value="ECO:0007669"/>
    <property type="project" value="UniProtKB-SubCell"/>
</dbReference>
<protein>
    <submittedName>
        <fullName evidence="7">MFS transporter</fullName>
    </submittedName>
</protein>
<dbReference type="PANTHER" id="PTHR23513:SF11">
    <property type="entry name" value="STAPHYLOFERRIN A TRANSPORTER"/>
    <property type="match status" value="1"/>
</dbReference>
<feature type="transmembrane region" description="Helical" evidence="6">
    <location>
        <begin position="279"/>
        <end position="298"/>
    </location>
</feature>
<dbReference type="OrthoDB" id="3227279at2"/>
<feature type="transmembrane region" description="Helical" evidence="6">
    <location>
        <begin position="246"/>
        <end position="267"/>
    </location>
</feature>
<dbReference type="EMBL" id="VCKY01000100">
    <property type="protein sequence ID" value="TMR15466.1"/>
    <property type="molecule type" value="Genomic_DNA"/>
</dbReference>
<feature type="transmembrane region" description="Helical" evidence="6">
    <location>
        <begin position="396"/>
        <end position="418"/>
    </location>
</feature>
<dbReference type="Pfam" id="PF07690">
    <property type="entry name" value="MFS_1"/>
    <property type="match status" value="1"/>
</dbReference>
<feature type="transmembrane region" description="Helical" evidence="6">
    <location>
        <begin position="28"/>
        <end position="47"/>
    </location>
</feature>
<evidence type="ECO:0000313" key="7">
    <source>
        <dbReference type="EMBL" id="TMR15466.1"/>
    </source>
</evidence>
<keyword evidence="3 6" id="KW-0812">Transmembrane</keyword>
<feature type="transmembrane region" description="Helical" evidence="6">
    <location>
        <begin position="67"/>
        <end position="91"/>
    </location>
</feature>